<organism evidence="2 3">
    <name type="scientific">Cryptosporidium andersoni</name>
    <dbReference type="NCBI Taxonomy" id="117008"/>
    <lineage>
        <taxon>Eukaryota</taxon>
        <taxon>Sar</taxon>
        <taxon>Alveolata</taxon>
        <taxon>Apicomplexa</taxon>
        <taxon>Conoidasida</taxon>
        <taxon>Coccidia</taxon>
        <taxon>Eucoccidiorida</taxon>
        <taxon>Eimeriorina</taxon>
        <taxon>Cryptosporidiidae</taxon>
        <taxon>Cryptosporidium</taxon>
    </lineage>
</organism>
<feature type="compositionally biased region" description="Polar residues" evidence="1">
    <location>
        <begin position="395"/>
        <end position="404"/>
    </location>
</feature>
<dbReference type="VEuPathDB" id="CryptoDB:cand_016500"/>
<feature type="compositionally biased region" description="Basic and acidic residues" evidence="1">
    <location>
        <begin position="405"/>
        <end position="415"/>
    </location>
</feature>
<dbReference type="GeneID" id="92365835"/>
<evidence type="ECO:0000313" key="2">
    <source>
        <dbReference type="EMBL" id="OII77490.1"/>
    </source>
</evidence>
<name>A0A1J4MTB9_9CRYT</name>
<protein>
    <submittedName>
        <fullName evidence="2">Uncharacterized protein</fullName>
    </submittedName>
</protein>
<comment type="caution">
    <text evidence="2">The sequence shown here is derived from an EMBL/GenBank/DDBJ whole genome shotgun (WGS) entry which is preliminary data.</text>
</comment>
<proteinExistence type="predicted"/>
<evidence type="ECO:0000313" key="3">
    <source>
        <dbReference type="Proteomes" id="UP000186804"/>
    </source>
</evidence>
<dbReference type="OrthoDB" id="343276at2759"/>
<dbReference type="EMBL" id="LRBS01000034">
    <property type="protein sequence ID" value="OII77490.1"/>
    <property type="molecule type" value="Genomic_DNA"/>
</dbReference>
<sequence length="542" mass="63497">MIRNRPLMLICLQLVLYFIILQYKVCRLITNNKCESNDLSLLETIRRDYNLMEFAKYNEELLNDKILEIRSNIEILLKLLTSLKNNIKVNFREVQNLVGEDLSNMKFEIPNILDILTAQRLELINLQIKKINMITSRLLVYWHAEYNMGFDIESSESLDMSFLDMIGLGDESIWDTSSLGGKVSRAIDHGADIYDKSVDRLISKLELYRYIMVYNYIRILGVIFRKPLDYEKIIRKCYATFKAVKEQISETRDSISLILQQDLPSEPTLPEPIATPSFLDIRKYCNTESYNDLVARIDFFREIQDNYKHAIDNIKREKCINHELRGCSLCESRKYRILLCEWSIHDLEIDIKRLESNLSICFNILNKRHEETIKQINLDVYSELRKDVSFDSTLESETPLSYSPDNHHSYNLDEKSNSNDRIARRRWRKVILVIKFINLFKEMVYLSLKEPCMKVTKGIEGISTNVKNKNSKFHMLGHKVIINQTNEKVPIPSSKISHGGNDKIRKSSLNFCNSLGITKYKNDQTKHTHSNSKVNNYKKKNT</sequence>
<dbReference type="RefSeq" id="XP_067069336.1">
    <property type="nucleotide sequence ID" value="XM_067211884.1"/>
</dbReference>
<dbReference type="AlphaFoldDB" id="A0A1J4MTB9"/>
<gene>
    <name evidence="2" type="ORF">cand_016500</name>
</gene>
<dbReference type="Proteomes" id="UP000186804">
    <property type="component" value="Unassembled WGS sequence"/>
</dbReference>
<feature type="region of interest" description="Disordered" evidence="1">
    <location>
        <begin position="395"/>
        <end position="415"/>
    </location>
</feature>
<feature type="region of interest" description="Disordered" evidence="1">
    <location>
        <begin position="523"/>
        <end position="542"/>
    </location>
</feature>
<keyword evidence="3" id="KW-1185">Reference proteome</keyword>
<accession>A0A1J4MTB9</accession>
<evidence type="ECO:0000256" key="1">
    <source>
        <dbReference type="SAM" id="MobiDB-lite"/>
    </source>
</evidence>
<reference evidence="2 3" key="1">
    <citation type="submission" date="2016-10" db="EMBL/GenBank/DDBJ databases">
        <title>Reductive evolution of mitochondrial metabolism and differential evolution of invasion-related proteins in Cryptosporidium.</title>
        <authorList>
            <person name="Liu S."/>
            <person name="Roellig D.M."/>
            <person name="Guo Y."/>
            <person name="Li N."/>
            <person name="Frace M.A."/>
            <person name="Tang K."/>
            <person name="Zhang L."/>
            <person name="Feng Y."/>
            <person name="Xiao L."/>
        </authorList>
    </citation>
    <scope>NUCLEOTIDE SEQUENCE [LARGE SCALE GENOMIC DNA]</scope>
    <source>
        <strain evidence="2">30847</strain>
    </source>
</reference>